<organism evidence="1 2">
    <name type="scientific">Rhizobium mesoamericanum STM3625</name>
    <dbReference type="NCBI Taxonomy" id="1211777"/>
    <lineage>
        <taxon>Bacteria</taxon>
        <taxon>Pseudomonadati</taxon>
        <taxon>Pseudomonadota</taxon>
        <taxon>Alphaproteobacteria</taxon>
        <taxon>Hyphomicrobiales</taxon>
        <taxon>Rhizobiaceae</taxon>
        <taxon>Rhizobium/Agrobacterium group</taxon>
        <taxon>Rhizobium</taxon>
    </lineage>
</organism>
<gene>
    <name evidence="1" type="ORF">BN77_p10728</name>
</gene>
<dbReference type="Proteomes" id="UP000009319">
    <property type="component" value="Unassembled WGS sequence"/>
</dbReference>
<dbReference type="HOGENOM" id="CLU_2976231_0_0_5"/>
<comment type="caution">
    <text evidence="1">The sequence shown here is derived from an EMBL/GenBank/DDBJ whole genome shotgun (WGS) entry which is preliminary data.</text>
</comment>
<dbReference type="STRING" id="1211777.BN77_p10728"/>
<name>K0Q693_9HYPH</name>
<protein>
    <submittedName>
        <fullName evidence="1">Uncharacterized protein</fullName>
    </submittedName>
</protein>
<accession>K0Q693</accession>
<sequence>MKTTVKKCIGPQLGFLWPIGDKMQGAVSIKGYWEFGSENRPDGWNTWLSIQISPAAPT</sequence>
<dbReference type="eggNOG" id="COG4313">
    <property type="taxonomic scope" value="Bacteria"/>
</dbReference>
<reference evidence="1 2" key="1">
    <citation type="journal article" date="2013" name="Genome Announc.">
        <title>Draft Genome Sequence of Rhizobium mesoamericanum STM3625, a Nitrogen-Fixing Symbiont of Mimosa pudica Isolated in French Guiana (South America).</title>
        <authorList>
            <person name="Moulin L."/>
            <person name="Mornico D."/>
            <person name="Melkonian R."/>
            <person name="Klonowska A."/>
        </authorList>
    </citation>
    <scope>NUCLEOTIDE SEQUENCE [LARGE SCALE GENOMIC DNA]</scope>
    <source>
        <strain evidence="1 2">STM3625</strain>
    </source>
</reference>
<evidence type="ECO:0000313" key="1">
    <source>
        <dbReference type="EMBL" id="CCM79459.1"/>
    </source>
</evidence>
<evidence type="ECO:0000313" key="2">
    <source>
        <dbReference type="Proteomes" id="UP000009319"/>
    </source>
</evidence>
<keyword evidence="2" id="KW-1185">Reference proteome</keyword>
<dbReference type="AlphaFoldDB" id="K0Q693"/>
<dbReference type="EMBL" id="CANI01000043">
    <property type="protein sequence ID" value="CCM79459.1"/>
    <property type="molecule type" value="Genomic_DNA"/>
</dbReference>
<proteinExistence type="predicted"/>